<protein>
    <submittedName>
        <fullName evidence="3">Oxidoreductase</fullName>
    </submittedName>
</protein>
<sequence length="307" mass="33328">MGSLHARVIAQSPRARLARVVEPRADVGREIAQRYGAEWVPDLTDLSAVDAVVVAAPTEYHRDLAEQVLAADRPLLIEKPVCGNLAETEEVVALAEKRGLPLLCGLLERFNPAVLTALALACDPVHVTVTRHSPYAPRIRTGVAWDLLVHDVDLAIQLFGGATPSAVRGTLGHFHPDSEPGAEDVAEAVLTFGDRALAHVSASRIGQRKIRTLAIGEVDRLIEADLIRKHVTIYRHVSLDAATPDGRGYRQQSIMEVPELLSNQEPLAAQLDHFLDILAGRLDADAERQRILPAHRAVASVIDGNRP</sequence>
<dbReference type="Proteomes" id="UP000070620">
    <property type="component" value="Unassembled WGS sequence"/>
</dbReference>
<comment type="caution">
    <text evidence="3">The sequence shown here is derived from an EMBL/GenBank/DDBJ whole genome shotgun (WGS) entry which is preliminary data.</text>
</comment>
<dbReference type="AlphaFoldDB" id="A0A136PRT1"/>
<organism evidence="3 4">
    <name type="scientific">Micromonospora rosaria</name>
    <dbReference type="NCBI Taxonomy" id="47874"/>
    <lineage>
        <taxon>Bacteria</taxon>
        <taxon>Bacillati</taxon>
        <taxon>Actinomycetota</taxon>
        <taxon>Actinomycetes</taxon>
        <taxon>Micromonosporales</taxon>
        <taxon>Micromonosporaceae</taxon>
        <taxon>Micromonospora</taxon>
    </lineage>
</organism>
<evidence type="ECO:0000313" key="4">
    <source>
        <dbReference type="Proteomes" id="UP000070620"/>
    </source>
</evidence>
<evidence type="ECO:0000259" key="1">
    <source>
        <dbReference type="Pfam" id="PF01408"/>
    </source>
</evidence>
<evidence type="ECO:0000313" key="3">
    <source>
        <dbReference type="EMBL" id="KXK61034.1"/>
    </source>
</evidence>
<feature type="domain" description="GFO/IDH/MocA-like oxidoreductase" evidence="2">
    <location>
        <begin position="140"/>
        <end position="208"/>
    </location>
</feature>
<dbReference type="InterPro" id="IPR051450">
    <property type="entry name" value="Gfo/Idh/MocA_Oxidoreductases"/>
</dbReference>
<dbReference type="Gene3D" id="3.30.360.10">
    <property type="entry name" value="Dihydrodipicolinate Reductase, domain 2"/>
    <property type="match status" value="1"/>
</dbReference>
<proteinExistence type="predicted"/>
<dbReference type="EMBL" id="LRQV01000052">
    <property type="protein sequence ID" value="KXK61034.1"/>
    <property type="molecule type" value="Genomic_DNA"/>
</dbReference>
<reference evidence="3 4" key="1">
    <citation type="submission" date="2016-01" db="EMBL/GenBank/DDBJ databases">
        <title>Whole genome sequence and analysis of Micromonospora rosaria DSM 803, which can produce antibacterial substance rosamicin.</title>
        <authorList>
            <person name="Yang H."/>
            <person name="He X."/>
            <person name="Zhu D."/>
        </authorList>
    </citation>
    <scope>NUCLEOTIDE SEQUENCE [LARGE SCALE GENOMIC DNA]</scope>
    <source>
        <strain evidence="3 4">DSM 803</strain>
    </source>
</reference>
<dbReference type="InterPro" id="IPR055170">
    <property type="entry name" value="GFO_IDH_MocA-like_dom"/>
</dbReference>
<dbReference type="Pfam" id="PF22725">
    <property type="entry name" value="GFO_IDH_MocA_C3"/>
    <property type="match status" value="1"/>
</dbReference>
<name>A0A136PRT1_9ACTN</name>
<dbReference type="InterPro" id="IPR000683">
    <property type="entry name" value="Gfo/Idh/MocA-like_OxRdtase_N"/>
</dbReference>
<dbReference type="PANTHER" id="PTHR43377:SF1">
    <property type="entry name" value="BILIVERDIN REDUCTASE A"/>
    <property type="match status" value="1"/>
</dbReference>
<dbReference type="Gene3D" id="3.40.50.720">
    <property type="entry name" value="NAD(P)-binding Rossmann-like Domain"/>
    <property type="match status" value="1"/>
</dbReference>
<dbReference type="Pfam" id="PF01408">
    <property type="entry name" value="GFO_IDH_MocA"/>
    <property type="match status" value="1"/>
</dbReference>
<accession>A0A136PRT1</accession>
<gene>
    <name evidence="3" type="ORF">AWW66_15765</name>
</gene>
<keyword evidence="4" id="KW-1185">Reference proteome</keyword>
<dbReference type="SUPFAM" id="SSF51735">
    <property type="entry name" value="NAD(P)-binding Rossmann-fold domains"/>
    <property type="match status" value="1"/>
</dbReference>
<dbReference type="InterPro" id="IPR036291">
    <property type="entry name" value="NAD(P)-bd_dom_sf"/>
</dbReference>
<feature type="domain" description="Gfo/Idh/MocA-like oxidoreductase N-terminal" evidence="1">
    <location>
        <begin position="1"/>
        <end position="102"/>
    </location>
</feature>
<dbReference type="PANTHER" id="PTHR43377">
    <property type="entry name" value="BILIVERDIN REDUCTASE A"/>
    <property type="match status" value="1"/>
</dbReference>
<dbReference type="GO" id="GO:0000166">
    <property type="term" value="F:nucleotide binding"/>
    <property type="evidence" value="ECO:0007669"/>
    <property type="project" value="InterPro"/>
</dbReference>
<dbReference type="SUPFAM" id="SSF55347">
    <property type="entry name" value="Glyceraldehyde-3-phosphate dehydrogenase-like, C-terminal domain"/>
    <property type="match status" value="1"/>
</dbReference>
<evidence type="ECO:0000259" key="2">
    <source>
        <dbReference type="Pfam" id="PF22725"/>
    </source>
</evidence>